<dbReference type="RefSeq" id="XP_041218071.1">
    <property type="nucleotide sequence ID" value="XM_041376085.1"/>
</dbReference>
<keyword evidence="3" id="KW-1185">Reference proteome</keyword>
<dbReference type="EMBL" id="JABBWK010000128">
    <property type="protein sequence ID" value="KAG1891595.1"/>
    <property type="molecule type" value="Genomic_DNA"/>
</dbReference>
<sequence length="271" mass="30809">MIARCRAKCWVVHLKEENQGLQLPYSQRGFKGHIIIYPQNPSALLDVLPCTLDDVSTPVCVIFVGSKPPSAEWLRTKARPLIIRRERVRNALQWLVQHNPLYAEVVIDHTLLDSLQEEQTLPVHIQHVLSDQSDDLLTSKYDAPSLDSEGMVDHCDATDIPVPFSNVVVTDVDAHAPANELRAAALRHVKQRGGGYIEVPHGPQPVNEFFNPQLFPMIYPILFPYGLGGFEDSIRTTRISMKKHVKHLFSLTDKRFQEHYSFLFTVFNVLQ</sequence>
<dbReference type="GeneID" id="64670383"/>
<protein>
    <recommendedName>
        <fullName evidence="1">DUF6570 domain-containing protein</fullName>
    </recommendedName>
</protein>
<dbReference type="InterPro" id="IPR046700">
    <property type="entry name" value="DUF6570"/>
</dbReference>
<organism evidence="2 3">
    <name type="scientific">Suillus fuscotomentosus</name>
    <dbReference type="NCBI Taxonomy" id="1912939"/>
    <lineage>
        <taxon>Eukaryota</taxon>
        <taxon>Fungi</taxon>
        <taxon>Dikarya</taxon>
        <taxon>Basidiomycota</taxon>
        <taxon>Agaricomycotina</taxon>
        <taxon>Agaricomycetes</taxon>
        <taxon>Agaricomycetidae</taxon>
        <taxon>Boletales</taxon>
        <taxon>Suillineae</taxon>
        <taxon>Suillaceae</taxon>
        <taxon>Suillus</taxon>
    </lineage>
</organism>
<dbReference type="Proteomes" id="UP001195769">
    <property type="component" value="Unassembled WGS sequence"/>
</dbReference>
<accession>A0AAD4DR98</accession>
<reference evidence="2" key="1">
    <citation type="journal article" date="2020" name="New Phytol.">
        <title>Comparative genomics reveals dynamic genome evolution in host specialist ectomycorrhizal fungi.</title>
        <authorList>
            <person name="Lofgren L.A."/>
            <person name="Nguyen N.H."/>
            <person name="Vilgalys R."/>
            <person name="Ruytinx J."/>
            <person name="Liao H.L."/>
            <person name="Branco S."/>
            <person name="Kuo A."/>
            <person name="LaButti K."/>
            <person name="Lipzen A."/>
            <person name="Andreopoulos W."/>
            <person name="Pangilinan J."/>
            <person name="Riley R."/>
            <person name="Hundley H."/>
            <person name="Na H."/>
            <person name="Barry K."/>
            <person name="Grigoriev I.V."/>
            <person name="Stajich J.E."/>
            <person name="Kennedy P.G."/>
        </authorList>
    </citation>
    <scope>NUCLEOTIDE SEQUENCE</scope>
    <source>
        <strain evidence="2">FC203</strain>
    </source>
</reference>
<evidence type="ECO:0000313" key="3">
    <source>
        <dbReference type="Proteomes" id="UP001195769"/>
    </source>
</evidence>
<dbReference type="AlphaFoldDB" id="A0AAD4DR98"/>
<feature type="domain" description="DUF6570" evidence="1">
    <location>
        <begin position="1"/>
        <end position="112"/>
    </location>
</feature>
<evidence type="ECO:0000259" key="1">
    <source>
        <dbReference type="Pfam" id="PF20209"/>
    </source>
</evidence>
<proteinExistence type="predicted"/>
<name>A0AAD4DR98_9AGAM</name>
<comment type="caution">
    <text evidence="2">The sequence shown here is derived from an EMBL/GenBank/DDBJ whole genome shotgun (WGS) entry which is preliminary data.</text>
</comment>
<evidence type="ECO:0000313" key="2">
    <source>
        <dbReference type="EMBL" id="KAG1891595.1"/>
    </source>
</evidence>
<dbReference type="Pfam" id="PF20209">
    <property type="entry name" value="DUF6570"/>
    <property type="match status" value="1"/>
</dbReference>
<gene>
    <name evidence="2" type="ORF">F5891DRAFT_964317</name>
</gene>